<name>A0ABQ9I095_9NEOP</name>
<dbReference type="EMBL" id="JARBHB010000003">
    <property type="protein sequence ID" value="KAJ8890068.1"/>
    <property type="molecule type" value="Genomic_DNA"/>
</dbReference>
<accession>A0ABQ9I095</accession>
<feature type="compositionally biased region" description="Polar residues" evidence="1">
    <location>
        <begin position="813"/>
        <end position="828"/>
    </location>
</feature>
<feature type="region of interest" description="Disordered" evidence="1">
    <location>
        <begin position="446"/>
        <end position="477"/>
    </location>
</feature>
<organism evidence="2 3">
    <name type="scientific">Dryococelus australis</name>
    <dbReference type="NCBI Taxonomy" id="614101"/>
    <lineage>
        <taxon>Eukaryota</taxon>
        <taxon>Metazoa</taxon>
        <taxon>Ecdysozoa</taxon>
        <taxon>Arthropoda</taxon>
        <taxon>Hexapoda</taxon>
        <taxon>Insecta</taxon>
        <taxon>Pterygota</taxon>
        <taxon>Neoptera</taxon>
        <taxon>Polyneoptera</taxon>
        <taxon>Phasmatodea</taxon>
        <taxon>Verophasmatodea</taxon>
        <taxon>Anareolatae</taxon>
        <taxon>Phasmatidae</taxon>
        <taxon>Eurycanthinae</taxon>
        <taxon>Dryococelus</taxon>
    </lineage>
</organism>
<feature type="region of interest" description="Disordered" evidence="1">
    <location>
        <begin position="1119"/>
        <end position="1159"/>
    </location>
</feature>
<proteinExistence type="predicted"/>
<sequence length="1363" mass="151082">MGSLRVWRTICRSSRLAVDLFRPEPVLCVWVSSCILCSEQHRAILPDVFSAFFTLPCYRLAFLALMLLPLPASVYDRWSVVRSATAGCAVKCKSTNMGSCEYPARILTIHNISLLSLIDILVFVESKNAKIRSFHSSLCCDLGWRDESKAHFSSSPRRKLGDELGVLLSVVISYSVFHSHIQYNSPACQPHTSLLDTRSRRLPIRWSLLPLLVFYRSELSYSFTRQLQINSTRGPEAYHNIHIVGRDYLDVPTHTEFSHVGIVPGDAGFLGDRSFSPPLYSDVTPFSSRFTLIGSQDPDLNFGKRRRVSAAVCSCMRDKLRDTKANRGGVTCVQRLYKGNHVNHNLTCRCGDAYVWDSGNRFDRHAAAPTSVFLICRQALTGEQSPDILQASEVIFVASTSLFAFPGTTHDLAAYNAAAKYGDWAGNEIGLPVRFAVPEKKRCKDFSHRKPARSQSGSTCAWRRDVSTSEIDSPGGRTWRRAAPAEAGLVFPAPRGVIVAPRHHCLTFMQICLWPGLPPQCALSGRRLSVYRLPRGSPLIHAPRRPTARSTNPTPHLLFQIASSSRYRPVIHKGPSTTAFTQHRRFQRANGCSSRFPRTRKLFCLPRRRRLNPGDHSLIRVRHIWCKIHCIGNTADYCFHNTLKLPQADTVPYPETPDAVLRPSEHGTIAKGRPLSPPPTAKPGKRARVATTAVLESRHPSNLSELHSQNGHRGVPTPEHRPQGNKLRESGRAKFLHSAALAYVFMGRPERRATLFIITSRAAHIISPLLNHLPIDCEIEPGPAAPSTLTRSPANVGGIDVHLRTSGDVLSGTHVTNESSRGGPSSSLYECRLSTREGRGRGRRSARLGNARQSSKVVEGRQWLAVTTTNLICIPTRICIPSEHDLVRNSPGLALRTLCPDGGSPAAAPLAAVHDHRHSPTATISSLAVQTILRSPPRTLEWKFDFSGLEFPTPRHQIIVFEENNLGVSVSMYSISAEEWVVPVHRGLGGLLPTQPCANKDFPGTETLHATKYILTASDSVVVGQTPHRHTPYIQTKMPRKKKAGGWKKNKRNPESFIRIQMFVIDVEKKGGLGEGGVEERGKDSKDGRISSCRDKQPGKVALLHLLVAAASAGSCASSGTGGVDCGGSRRGRKGERGEVRGAESSRRRSLRWGSEGVKRGSQVRDTTCHLRLARGMNPSAGVGDAVLPRGAHTCRPAGLSSGRETWNSSNTPLSQLRDENGKMSLTNTENCAILRKYFDQLLNCEEPNYKLEFPEIHENLETDPPPTVEEIEKAIKTLKNNKASGEYSIAAELIKWSQPKIIDKLQIIFEEIWKTEKIPEEWKVALIHHLHKKGCQGRKEKKTGSKWSEERKKIHSEKMKEC</sequence>
<keyword evidence="3" id="KW-1185">Reference proteome</keyword>
<evidence type="ECO:0000313" key="2">
    <source>
        <dbReference type="EMBL" id="KAJ8890068.1"/>
    </source>
</evidence>
<feature type="region of interest" description="Disordered" evidence="1">
    <location>
        <begin position="1197"/>
        <end position="1219"/>
    </location>
</feature>
<reference evidence="2 3" key="1">
    <citation type="submission" date="2023-02" db="EMBL/GenBank/DDBJ databases">
        <title>LHISI_Scaffold_Assembly.</title>
        <authorList>
            <person name="Stuart O.P."/>
            <person name="Cleave R."/>
            <person name="Magrath M.J.L."/>
            <person name="Mikheyev A.S."/>
        </authorList>
    </citation>
    <scope>NUCLEOTIDE SEQUENCE [LARGE SCALE GENOMIC DNA]</scope>
    <source>
        <strain evidence="2">Daus_M_001</strain>
        <tissue evidence="2">Leg muscle</tissue>
    </source>
</reference>
<feature type="compositionally biased region" description="Basic and acidic residues" evidence="1">
    <location>
        <begin position="1135"/>
        <end position="1147"/>
    </location>
</feature>
<evidence type="ECO:0000313" key="3">
    <source>
        <dbReference type="Proteomes" id="UP001159363"/>
    </source>
</evidence>
<feature type="region of interest" description="Disordered" evidence="1">
    <location>
        <begin position="1074"/>
        <end position="1093"/>
    </location>
</feature>
<feature type="compositionally biased region" description="Basic and acidic residues" evidence="1">
    <location>
        <begin position="1348"/>
        <end position="1363"/>
    </location>
</feature>
<feature type="region of interest" description="Disordered" evidence="1">
    <location>
        <begin position="665"/>
        <end position="726"/>
    </location>
</feature>
<protein>
    <submittedName>
        <fullName evidence="2">Uncharacterized protein</fullName>
    </submittedName>
</protein>
<feature type="compositionally biased region" description="Polar residues" evidence="1">
    <location>
        <begin position="1203"/>
        <end position="1215"/>
    </location>
</feature>
<feature type="region of interest" description="Disordered" evidence="1">
    <location>
        <begin position="810"/>
        <end position="853"/>
    </location>
</feature>
<feature type="compositionally biased region" description="Polar residues" evidence="1">
    <location>
        <begin position="700"/>
        <end position="711"/>
    </location>
</feature>
<evidence type="ECO:0000256" key="1">
    <source>
        <dbReference type="SAM" id="MobiDB-lite"/>
    </source>
</evidence>
<feature type="region of interest" description="Disordered" evidence="1">
    <location>
        <begin position="1338"/>
        <end position="1363"/>
    </location>
</feature>
<gene>
    <name evidence="2" type="ORF">PR048_009575</name>
</gene>
<dbReference type="Proteomes" id="UP001159363">
    <property type="component" value="Chromosome 3"/>
</dbReference>
<comment type="caution">
    <text evidence="2">The sequence shown here is derived from an EMBL/GenBank/DDBJ whole genome shotgun (WGS) entry which is preliminary data.</text>
</comment>